<dbReference type="Pfam" id="PF01590">
    <property type="entry name" value="GAF"/>
    <property type="match status" value="1"/>
</dbReference>
<dbReference type="PANTHER" id="PTHR43102">
    <property type="entry name" value="SLR1143 PROTEIN"/>
    <property type="match status" value="1"/>
</dbReference>
<dbReference type="InterPro" id="IPR003018">
    <property type="entry name" value="GAF"/>
</dbReference>
<dbReference type="InterPro" id="IPR035965">
    <property type="entry name" value="PAS-like_dom_sf"/>
</dbReference>
<dbReference type="SUPFAM" id="SSF55781">
    <property type="entry name" value="GAF domain-like"/>
    <property type="match status" value="1"/>
</dbReference>
<dbReference type="Pfam" id="PF08448">
    <property type="entry name" value="PAS_4"/>
    <property type="match status" value="1"/>
</dbReference>
<dbReference type="InterPro" id="IPR013656">
    <property type="entry name" value="PAS_4"/>
</dbReference>
<dbReference type="Gene3D" id="3.30.450.40">
    <property type="match status" value="1"/>
</dbReference>
<dbReference type="RefSeq" id="WP_377098522.1">
    <property type="nucleotide sequence ID" value="NZ_JBHTHU010000005.1"/>
</dbReference>
<dbReference type="EMBL" id="JBHTHU010000005">
    <property type="protein sequence ID" value="MFD0749825.1"/>
    <property type="molecule type" value="Genomic_DNA"/>
</dbReference>
<dbReference type="SUPFAM" id="SSF55785">
    <property type="entry name" value="PYP-like sensor domain (PAS domain)"/>
    <property type="match status" value="1"/>
</dbReference>
<organism evidence="3 4">
    <name type="scientific">Mucilaginibacter calamicampi</name>
    <dbReference type="NCBI Taxonomy" id="1302352"/>
    <lineage>
        <taxon>Bacteria</taxon>
        <taxon>Pseudomonadati</taxon>
        <taxon>Bacteroidota</taxon>
        <taxon>Sphingobacteriia</taxon>
        <taxon>Sphingobacteriales</taxon>
        <taxon>Sphingobacteriaceae</taxon>
        <taxon>Mucilaginibacter</taxon>
    </lineage>
</organism>
<evidence type="ECO:0000259" key="2">
    <source>
        <dbReference type="PROSITE" id="PS50113"/>
    </source>
</evidence>
<feature type="coiled-coil region" evidence="1">
    <location>
        <begin position="151"/>
        <end position="178"/>
    </location>
</feature>
<accession>A0ABW2YZ49</accession>
<comment type="caution">
    <text evidence="3">The sequence shown here is derived from an EMBL/GenBank/DDBJ whole genome shotgun (WGS) entry which is preliminary data.</text>
</comment>
<proteinExistence type="predicted"/>
<keyword evidence="4" id="KW-1185">Reference proteome</keyword>
<reference evidence="4" key="1">
    <citation type="journal article" date="2019" name="Int. J. Syst. Evol. Microbiol.">
        <title>The Global Catalogue of Microorganisms (GCM) 10K type strain sequencing project: providing services to taxonomists for standard genome sequencing and annotation.</title>
        <authorList>
            <consortium name="The Broad Institute Genomics Platform"/>
            <consortium name="The Broad Institute Genome Sequencing Center for Infectious Disease"/>
            <person name="Wu L."/>
            <person name="Ma J."/>
        </authorList>
    </citation>
    <scope>NUCLEOTIDE SEQUENCE [LARGE SCALE GENOMIC DNA]</scope>
    <source>
        <strain evidence="4">CCUG 63418</strain>
    </source>
</reference>
<dbReference type="InterPro" id="IPR029016">
    <property type="entry name" value="GAF-like_dom_sf"/>
</dbReference>
<evidence type="ECO:0000313" key="3">
    <source>
        <dbReference type="EMBL" id="MFD0749825.1"/>
    </source>
</evidence>
<dbReference type="PANTHER" id="PTHR43102:SF2">
    <property type="entry name" value="GAF DOMAIN-CONTAINING PROTEIN"/>
    <property type="match status" value="1"/>
</dbReference>
<protein>
    <submittedName>
        <fullName evidence="3">GAF domain-containing protein</fullName>
    </submittedName>
</protein>
<dbReference type="PROSITE" id="PS50113">
    <property type="entry name" value="PAC"/>
    <property type="match status" value="1"/>
</dbReference>
<feature type="domain" description="PAC" evidence="2">
    <location>
        <begin position="252"/>
        <end position="304"/>
    </location>
</feature>
<dbReference type="Proteomes" id="UP001596958">
    <property type="component" value="Unassembled WGS sequence"/>
</dbReference>
<dbReference type="InterPro" id="IPR000700">
    <property type="entry name" value="PAS-assoc_C"/>
</dbReference>
<keyword evidence="1" id="KW-0175">Coiled coil</keyword>
<gene>
    <name evidence="3" type="ORF">ACFQZS_06705</name>
</gene>
<dbReference type="Gene3D" id="3.30.450.20">
    <property type="entry name" value="PAS domain"/>
    <property type="match status" value="1"/>
</dbReference>
<sequence length="379" mass="42374">MIDEKSRLEAVSRFTQINPDVAADLNELVDLAAQICNTPVALVTLIDEDVQWFKASKGVDMEGTARQLAFCNHTIQQNGLLVVPNMANDLRFTHNPLVAEAPHARFYAGATLVTSDGYNIGSLCVIDMEERDLDDTQRSALKTLSKQVMRLMELNWTMNALESRNDETERQKKLIEESELKLQAIFDSSKDTHVLVNKNLEILAFNKAADEFSIAEHGKPLQTGALITGFTAPKVVEPITKNLAKAFAGEIVRREWNVCPGREKECWMEVTFIPIADQNGNIIGVAINSADITDRKMQEDQINIQNAALTRIAIIQSHELRRPVASLLGIMALIKLEQNKGNSEYLEMLEYTVKELDQKICEIVKDSENTINGYMSIVA</sequence>
<dbReference type="SMART" id="SM00065">
    <property type="entry name" value="GAF"/>
    <property type="match status" value="1"/>
</dbReference>
<evidence type="ECO:0000313" key="4">
    <source>
        <dbReference type="Proteomes" id="UP001596958"/>
    </source>
</evidence>
<evidence type="ECO:0000256" key="1">
    <source>
        <dbReference type="SAM" id="Coils"/>
    </source>
</evidence>
<name>A0ABW2YZ49_9SPHI</name>